<evidence type="ECO:0000256" key="3">
    <source>
        <dbReference type="ARBA" id="ARBA00022833"/>
    </source>
</evidence>
<evidence type="ECO:0000259" key="7">
    <source>
        <dbReference type="PROSITE" id="PS50966"/>
    </source>
</evidence>
<dbReference type="InterPro" id="IPR018289">
    <property type="entry name" value="MULE_transposase_dom"/>
</dbReference>
<dbReference type="EMBL" id="JACTNZ010000002">
    <property type="protein sequence ID" value="KAG5562130.1"/>
    <property type="molecule type" value="Genomic_DNA"/>
</dbReference>
<dbReference type="SMART" id="SM00575">
    <property type="entry name" value="ZnF_PMZ"/>
    <property type="match status" value="1"/>
</dbReference>
<organism evidence="8 9">
    <name type="scientific">Rhododendron griersonianum</name>
    <dbReference type="NCBI Taxonomy" id="479676"/>
    <lineage>
        <taxon>Eukaryota</taxon>
        <taxon>Viridiplantae</taxon>
        <taxon>Streptophyta</taxon>
        <taxon>Embryophyta</taxon>
        <taxon>Tracheophyta</taxon>
        <taxon>Spermatophyta</taxon>
        <taxon>Magnoliopsida</taxon>
        <taxon>eudicotyledons</taxon>
        <taxon>Gunneridae</taxon>
        <taxon>Pentapetalae</taxon>
        <taxon>asterids</taxon>
        <taxon>Ericales</taxon>
        <taxon>Ericaceae</taxon>
        <taxon>Ericoideae</taxon>
        <taxon>Rhodoreae</taxon>
        <taxon>Rhododendron</taxon>
    </lineage>
</organism>
<evidence type="ECO:0000313" key="9">
    <source>
        <dbReference type="Proteomes" id="UP000823749"/>
    </source>
</evidence>
<evidence type="ECO:0000256" key="5">
    <source>
        <dbReference type="SAM" id="MobiDB-lite"/>
    </source>
</evidence>
<evidence type="ECO:0000256" key="6">
    <source>
        <dbReference type="SAM" id="Phobius"/>
    </source>
</evidence>
<keyword evidence="6" id="KW-0812">Transmembrane</keyword>
<keyword evidence="6" id="KW-1133">Transmembrane helix</keyword>
<keyword evidence="9" id="KW-1185">Reference proteome</keyword>
<name>A0AAV6LBQ4_9ERIC</name>
<comment type="caution">
    <text evidence="8">The sequence shown here is derived from an EMBL/GenBank/DDBJ whole genome shotgun (WGS) entry which is preliminary data.</text>
</comment>
<dbReference type="Pfam" id="PF10551">
    <property type="entry name" value="MULE"/>
    <property type="match status" value="1"/>
</dbReference>
<gene>
    <name evidence="8" type="ORF">RHGRI_004994</name>
</gene>
<feature type="domain" description="SWIM-type" evidence="7">
    <location>
        <begin position="692"/>
        <end position="724"/>
    </location>
</feature>
<evidence type="ECO:0000256" key="4">
    <source>
        <dbReference type="PROSITE-ProRule" id="PRU00325"/>
    </source>
</evidence>
<feature type="compositionally biased region" description="Basic residues" evidence="5">
    <location>
        <begin position="774"/>
        <end position="788"/>
    </location>
</feature>
<feature type="region of interest" description="Disordered" evidence="5">
    <location>
        <begin position="765"/>
        <end position="821"/>
    </location>
</feature>
<feature type="transmembrane region" description="Helical" evidence="6">
    <location>
        <begin position="111"/>
        <end position="133"/>
    </location>
</feature>
<dbReference type="AlphaFoldDB" id="A0AAV6LBQ4"/>
<evidence type="ECO:0000256" key="1">
    <source>
        <dbReference type="ARBA" id="ARBA00022723"/>
    </source>
</evidence>
<feature type="compositionally biased region" description="Basic residues" evidence="5">
    <location>
        <begin position="800"/>
        <end position="813"/>
    </location>
</feature>
<accession>A0AAV6LBQ4</accession>
<dbReference type="GO" id="GO:0008270">
    <property type="term" value="F:zinc ion binding"/>
    <property type="evidence" value="ECO:0007669"/>
    <property type="project" value="UniProtKB-KW"/>
</dbReference>
<reference evidence="8" key="1">
    <citation type="submission" date="2020-08" db="EMBL/GenBank/DDBJ databases">
        <title>Plant Genome Project.</title>
        <authorList>
            <person name="Zhang R.-G."/>
        </authorList>
    </citation>
    <scope>NUCLEOTIDE SEQUENCE</scope>
    <source>
        <strain evidence="8">WSP0</strain>
        <tissue evidence="8">Leaf</tissue>
    </source>
</reference>
<keyword evidence="6" id="KW-0472">Membrane</keyword>
<dbReference type="PROSITE" id="PS50966">
    <property type="entry name" value="ZF_SWIM"/>
    <property type="match status" value="1"/>
</dbReference>
<dbReference type="Proteomes" id="UP000823749">
    <property type="component" value="Chromosome 2"/>
</dbReference>
<evidence type="ECO:0000313" key="8">
    <source>
        <dbReference type="EMBL" id="KAG5562130.1"/>
    </source>
</evidence>
<dbReference type="InterPro" id="IPR006564">
    <property type="entry name" value="Znf_PMZ"/>
</dbReference>
<dbReference type="PANTHER" id="PTHR31973:SF187">
    <property type="entry name" value="MUTATOR TRANSPOSASE MUDRA PROTEIN"/>
    <property type="match status" value="1"/>
</dbReference>
<keyword evidence="2 4" id="KW-0863">Zinc-finger</keyword>
<sequence>MYNHHSTAATRCHHYTTITPLPPPPSLHHHHNATIAQPSLHSYHSLPPLHHHHSIATTTTTLTPSPPSHHHHNHHSTITKYINFESENIDFEEDRVKGIALMNQLSIGHAILVLVTSFVLFGCYVITGTLGVMDSTIMFLCKYGLQILPVRLSGGGRLKDVLSSICNRWNNLSVGKFSVSYAYEDGYCALQNESDFENMLFLFSNSDRINAKVEENEHSSRLIVGSTIDEVGDFDEVDDDDVEHVDIMDPAKKCSKHAETRYLTEAWADLIEGVGLEFPLGVKEFRAVLAKYAIENGFMYRLVKNDQLRVTAVCVVEGCGWHVHAIVNRTNGVFHIKKCHNEHNCGSTYRTNKHKRVSSRLIADEIAGLVEKKPKTSPIDMLDWCTDKYGLDLLRWYVEAARATNPGSVLRLESDPVTKEFSRLFVSFDACIKGFNYCRPFLCLDATHLKGRFKGTLLAATGKDANQCLFPIAYAICDAENDANWTWFLGLLRSTLSTRPITFITDRNAGIVNNIPVMFPGCHHAYCLYHLQFNLKDHFPGRFRQGFRNRLVELFNKCAYASSVSVYKAAEEEFYQYGGDKARTFIASVPIEHWSNAYFKGQRYGEMSSSAVESFNNWILKAREMPIFYLVDELRRKIMKQMAARRVKSMKWNSVICPKMDKKLAYFINKGRSWRIIMSKVGLYEVRCLPPKVVSLEERTCSCGKWQSTGFLCRHAVTVIIKAGGGEGSLVDHMDPLYLFDAYRRAYEEPIYPVVESDIPDFTTEGERVINPPRNRRPAGRPKVKRIRSRGEESYTRPNKCGRCHKASKHNRRTCKEPSDV</sequence>
<keyword evidence="1" id="KW-0479">Metal-binding</keyword>
<evidence type="ECO:0000256" key="2">
    <source>
        <dbReference type="ARBA" id="ARBA00022771"/>
    </source>
</evidence>
<keyword evidence="3" id="KW-0862">Zinc</keyword>
<dbReference type="Pfam" id="PF03108">
    <property type="entry name" value="DBD_Tnp_Mut"/>
    <property type="match status" value="1"/>
</dbReference>
<dbReference type="PANTHER" id="PTHR31973">
    <property type="entry name" value="POLYPROTEIN, PUTATIVE-RELATED"/>
    <property type="match status" value="1"/>
</dbReference>
<proteinExistence type="predicted"/>
<dbReference type="InterPro" id="IPR004332">
    <property type="entry name" value="Transposase_MuDR"/>
</dbReference>
<dbReference type="Pfam" id="PF04434">
    <property type="entry name" value="SWIM"/>
    <property type="match status" value="1"/>
</dbReference>
<dbReference type="InterPro" id="IPR007527">
    <property type="entry name" value="Znf_SWIM"/>
</dbReference>
<protein>
    <recommendedName>
        <fullName evidence="7">SWIM-type domain-containing protein</fullName>
    </recommendedName>
</protein>